<name>A0A183J3D1_9BILA</name>
<accession>A0A183J3D1</accession>
<organism evidence="3">
    <name type="scientific">Soboliphyme baturini</name>
    <dbReference type="NCBI Taxonomy" id="241478"/>
    <lineage>
        <taxon>Eukaryota</taxon>
        <taxon>Metazoa</taxon>
        <taxon>Ecdysozoa</taxon>
        <taxon>Nematoda</taxon>
        <taxon>Enoplea</taxon>
        <taxon>Dorylaimia</taxon>
        <taxon>Dioctophymatida</taxon>
        <taxon>Dioctophymatoidea</taxon>
        <taxon>Soboliphymatidae</taxon>
        <taxon>Soboliphyme</taxon>
    </lineage>
</organism>
<reference evidence="3" key="1">
    <citation type="submission" date="2016-06" db="UniProtKB">
        <authorList>
            <consortium name="WormBaseParasite"/>
        </authorList>
    </citation>
    <scope>IDENTIFICATION</scope>
</reference>
<evidence type="ECO:0000313" key="3">
    <source>
        <dbReference type="WBParaSite" id="SBAD_0001074401-mRNA-1"/>
    </source>
</evidence>
<dbReference type="EMBL" id="UZAM01013995">
    <property type="protein sequence ID" value="VDP31389.1"/>
    <property type="molecule type" value="Genomic_DNA"/>
</dbReference>
<evidence type="ECO:0000313" key="2">
    <source>
        <dbReference type="Proteomes" id="UP000270296"/>
    </source>
</evidence>
<reference evidence="1 2" key="2">
    <citation type="submission" date="2018-11" db="EMBL/GenBank/DDBJ databases">
        <authorList>
            <consortium name="Pathogen Informatics"/>
        </authorList>
    </citation>
    <scope>NUCLEOTIDE SEQUENCE [LARGE SCALE GENOMIC DNA]</scope>
</reference>
<sequence>MLFRYVGRFQLVNVTCPVTNHGSVRNLVHNRCVTCKSVKVPAITTSIIVWLAQSDIVLVGIVRGRTEKAFNVASKKSFFTCHRKFTVVEAEIRLASRLLIRSFDYRPWCFGRRHRRRRRYSRLYVIFMRKFDFLFVSRLVSCPTARSRFPLRDSFSCFFTVVVVARAVVVDVCRRPASRWTDGRRRRWQL</sequence>
<proteinExistence type="predicted"/>
<dbReference type="Proteomes" id="UP000270296">
    <property type="component" value="Unassembled WGS sequence"/>
</dbReference>
<dbReference type="AlphaFoldDB" id="A0A183J3D1"/>
<keyword evidence="2" id="KW-1185">Reference proteome</keyword>
<evidence type="ECO:0000313" key="1">
    <source>
        <dbReference type="EMBL" id="VDP31389.1"/>
    </source>
</evidence>
<protein>
    <submittedName>
        <fullName evidence="3">Flavin_Reduct domain-containing protein</fullName>
    </submittedName>
</protein>
<dbReference type="WBParaSite" id="SBAD_0001074401-mRNA-1">
    <property type="protein sequence ID" value="SBAD_0001074401-mRNA-1"/>
    <property type="gene ID" value="SBAD_0001074401"/>
</dbReference>
<gene>
    <name evidence="1" type="ORF">SBAD_LOCUS10379</name>
</gene>